<accession>A0A660L4R9</accession>
<comment type="caution">
    <text evidence="3">The sequence shown here is derived from an EMBL/GenBank/DDBJ whole genome shotgun (WGS) entry which is preliminary data.</text>
</comment>
<evidence type="ECO:0000256" key="1">
    <source>
        <dbReference type="SAM" id="Coils"/>
    </source>
</evidence>
<evidence type="ECO:0000313" key="3">
    <source>
        <dbReference type="EMBL" id="RKQ87869.1"/>
    </source>
</evidence>
<feature type="region of interest" description="Disordered" evidence="2">
    <location>
        <begin position="1"/>
        <end position="24"/>
    </location>
</feature>
<dbReference type="OrthoDB" id="5244803at2"/>
<dbReference type="RefSeq" id="WP_121256848.1">
    <property type="nucleotide sequence ID" value="NZ_RBIL01000002.1"/>
</dbReference>
<evidence type="ECO:0000313" key="4">
    <source>
        <dbReference type="Proteomes" id="UP000278962"/>
    </source>
</evidence>
<dbReference type="AlphaFoldDB" id="A0A660L4R9"/>
<feature type="compositionally biased region" description="Basic and acidic residues" evidence="2">
    <location>
        <begin position="1"/>
        <end position="10"/>
    </location>
</feature>
<keyword evidence="4" id="KW-1185">Reference proteome</keyword>
<protein>
    <submittedName>
        <fullName evidence="3">Uncharacterized protein</fullName>
    </submittedName>
</protein>
<evidence type="ECO:0000256" key="2">
    <source>
        <dbReference type="SAM" id="MobiDB-lite"/>
    </source>
</evidence>
<dbReference type="EMBL" id="RBIL01000002">
    <property type="protein sequence ID" value="RKQ87869.1"/>
    <property type="molecule type" value="Genomic_DNA"/>
</dbReference>
<organism evidence="3 4">
    <name type="scientific">Solirubrobacter pauli</name>
    <dbReference type="NCBI Taxonomy" id="166793"/>
    <lineage>
        <taxon>Bacteria</taxon>
        <taxon>Bacillati</taxon>
        <taxon>Actinomycetota</taxon>
        <taxon>Thermoleophilia</taxon>
        <taxon>Solirubrobacterales</taxon>
        <taxon>Solirubrobacteraceae</taxon>
        <taxon>Solirubrobacter</taxon>
    </lineage>
</organism>
<name>A0A660L4R9_9ACTN</name>
<feature type="coiled-coil region" evidence="1">
    <location>
        <begin position="34"/>
        <end position="107"/>
    </location>
</feature>
<proteinExistence type="predicted"/>
<keyword evidence="1" id="KW-0175">Coiled coil</keyword>
<sequence length="139" mass="15493">MSETDHRNEPHVSPGELRAALTPRGEVRRNPVLVNEHEEMAEAEIRQLKEALEHAHADGSELRVELDAIRRSIDASRADQIELRAALDAARGDAAELRAELATTKAESRERRNALEKLANAGFFKRRKVISDLTGRGVL</sequence>
<reference evidence="3 4" key="1">
    <citation type="submission" date="2018-10" db="EMBL/GenBank/DDBJ databases">
        <title>Genomic Encyclopedia of Archaeal and Bacterial Type Strains, Phase II (KMG-II): from individual species to whole genera.</title>
        <authorList>
            <person name="Goeker M."/>
        </authorList>
    </citation>
    <scope>NUCLEOTIDE SEQUENCE [LARGE SCALE GENOMIC DNA]</scope>
    <source>
        <strain evidence="3 4">DSM 14954</strain>
    </source>
</reference>
<gene>
    <name evidence="3" type="ORF">C8N24_5901</name>
</gene>
<dbReference type="Proteomes" id="UP000278962">
    <property type="component" value="Unassembled WGS sequence"/>
</dbReference>